<proteinExistence type="inferred from homology"/>
<keyword evidence="3" id="KW-0812">Transmembrane</keyword>
<dbReference type="Proteomes" id="UP000224854">
    <property type="component" value="Unassembled WGS sequence"/>
</dbReference>
<dbReference type="Gene3D" id="3.90.550.50">
    <property type="match status" value="1"/>
</dbReference>
<evidence type="ECO:0000256" key="4">
    <source>
        <dbReference type="ARBA" id="ARBA00022968"/>
    </source>
</evidence>
<evidence type="ECO:0000256" key="6">
    <source>
        <dbReference type="ARBA" id="ARBA00023136"/>
    </source>
</evidence>
<dbReference type="PANTHER" id="PTHR23033:SF40">
    <property type="entry name" value="APPLE DOMAIN-CONTAINING PROTEIN"/>
    <property type="match status" value="1"/>
</dbReference>
<keyword evidence="4" id="KW-0735">Signal-anchor</keyword>
<evidence type="ECO:0008006" key="9">
    <source>
        <dbReference type="Google" id="ProtNLM"/>
    </source>
</evidence>
<dbReference type="EMBL" id="NJEU01001665">
    <property type="protein sequence ID" value="PHH62411.1"/>
    <property type="molecule type" value="Genomic_DNA"/>
</dbReference>
<dbReference type="PANTHER" id="PTHR23033">
    <property type="entry name" value="BETA1,3-GALACTOSYLTRANSFERASE"/>
    <property type="match status" value="1"/>
</dbReference>
<evidence type="ECO:0000313" key="7">
    <source>
        <dbReference type="EMBL" id="PHH62411.1"/>
    </source>
</evidence>
<keyword evidence="8" id="KW-1185">Reference proteome</keyword>
<protein>
    <recommendedName>
        <fullName evidence="9">Apple domain-containing protein</fullName>
    </recommendedName>
</protein>
<evidence type="ECO:0000256" key="2">
    <source>
        <dbReference type="ARBA" id="ARBA00006462"/>
    </source>
</evidence>
<gene>
    <name evidence="7" type="ORF">CDD82_2004</name>
</gene>
<dbReference type="OrthoDB" id="414175at2759"/>
<comment type="subcellular location">
    <subcellularLocation>
        <location evidence="1">Membrane</location>
        <topology evidence="1">Single-pass type II membrane protein</topology>
    </subcellularLocation>
</comment>
<organism evidence="7 8">
    <name type="scientific">Ophiocordyceps australis</name>
    <dbReference type="NCBI Taxonomy" id="1399860"/>
    <lineage>
        <taxon>Eukaryota</taxon>
        <taxon>Fungi</taxon>
        <taxon>Dikarya</taxon>
        <taxon>Ascomycota</taxon>
        <taxon>Pezizomycotina</taxon>
        <taxon>Sordariomycetes</taxon>
        <taxon>Hypocreomycetidae</taxon>
        <taxon>Hypocreales</taxon>
        <taxon>Ophiocordycipitaceae</taxon>
        <taxon>Ophiocordyceps</taxon>
    </lineage>
</organism>
<sequence length="458" mass="51569">MRNMARRLRRRLTLLFMAAAVTLCLTYSSLPLESPARLAVKFNVARLWNYMGSRHRDDWLHKPARFHLDLRSDVGYLIKTGYGTRHRLPEQLEALKRSGPLLGDEGRGFLVVGDWTSVNDTDARLLGVQVHDALRIVTDRYTATQHPRLTKYKSLQAIIAAGDEERAKHVGQTYGWELDALKFMVAMELGYKQLPHKKWYMILDDDTFIVRPSLELLLSHLDPDRCHYTGNAVGDYKARFAHGGSAVLLSGAALRALFDRPDVVDWAYRQSLDETWGDRLVASTLHRIGVYLDERYSHYFNGEQPHLTRIRADRVCSPIVSFHGLRDRGSMAAAGRALGSIKKPVLWGHLWDLLAAQPLDAFARAPFKPGDHVGPSDKEQDGRMRTWTGVGDGDECSRRCARAGAQCLAWTFNAYTNECRASPWLVVGRGQGSGHGQVVSGINLKRVEPMVRQCIVSL</sequence>
<keyword evidence="6" id="KW-0472">Membrane</keyword>
<keyword evidence="5" id="KW-1133">Transmembrane helix</keyword>
<evidence type="ECO:0000256" key="3">
    <source>
        <dbReference type="ARBA" id="ARBA00022692"/>
    </source>
</evidence>
<comment type="caution">
    <text evidence="7">The sequence shown here is derived from an EMBL/GenBank/DDBJ whole genome shotgun (WGS) entry which is preliminary data.</text>
</comment>
<dbReference type="InterPro" id="IPR026050">
    <property type="entry name" value="C1GALT1/C1GALT1_chp1"/>
</dbReference>
<accession>A0A2C5Y6A9</accession>
<evidence type="ECO:0000256" key="5">
    <source>
        <dbReference type="ARBA" id="ARBA00022989"/>
    </source>
</evidence>
<dbReference type="GO" id="GO:0016020">
    <property type="term" value="C:membrane"/>
    <property type="evidence" value="ECO:0007669"/>
    <property type="project" value="UniProtKB-SubCell"/>
</dbReference>
<dbReference type="AlphaFoldDB" id="A0A2C5Y6A9"/>
<comment type="similarity">
    <text evidence="2">Belongs to the glycosyltransferase 31 family. Beta3-Gal-T subfamily.</text>
</comment>
<evidence type="ECO:0000313" key="8">
    <source>
        <dbReference type="Proteomes" id="UP000224854"/>
    </source>
</evidence>
<reference evidence="7 8" key="1">
    <citation type="submission" date="2017-06" db="EMBL/GenBank/DDBJ databases">
        <title>Ant-infecting Ophiocordyceps genomes reveal a high diversity of potential behavioral manipulation genes and a possible major role for enterotoxins.</title>
        <authorList>
            <person name="De Bekker C."/>
            <person name="Evans H.C."/>
            <person name="Brachmann A."/>
            <person name="Hughes D.P."/>
        </authorList>
    </citation>
    <scope>NUCLEOTIDE SEQUENCE [LARGE SCALE GENOMIC DNA]</scope>
    <source>
        <strain evidence="7 8">1348a</strain>
    </source>
</reference>
<name>A0A2C5Y6A9_9HYPO</name>
<evidence type="ECO:0000256" key="1">
    <source>
        <dbReference type="ARBA" id="ARBA00004606"/>
    </source>
</evidence>